<feature type="compositionally biased region" description="Polar residues" evidence="1">
    <location>
        <begin position="309"/>
        <end position="323"/>
    </location>
</feature>
<feature type="compositionally biased region" description="Polar residues" evidence="1">
    <location>
        <begin position="271"/>
        <end position="293"/>
    </location>
</feature>
<reference evidence="2" key="1">
    <citation type="submission" date="2023-02" db="EMBL/GenBank/DDBJ databases">
        <title>Identification and recombinant expression of a fungal hydrolase from Papiliotrema laurentii that hydrolyzes apple cutin and clears colloidal polyester polyurethane.</title>
        <authorList>
            <consortium name="DOE Joint Genome Institute"/>
            <person name="Roman V.A."/>
            <person name="Bojanowski C."/>
            <person name="Crable B.R."/>
            <person name="Wagner D.N."/>
            <person name="Hung C.S."/>
            <person name="Nadeau L.J."/>
            <person name="Schratz L."/>
            <person name="Haridas S."/>
            <person name="Pangilinan J."/>
            <person name="Lipzen A."/>
            <person name="Na H."/>
            <person name="Yan M."/>
            <person name="Ng V."/>
            <person name="Grigoriev I.V."/>
            <person name="Spatafora J.W."/>
            <person name="Barlow D."/>
            <person name="Biffinger J."/>
            <person name="Kelley-Loughnane N."/>
            <person name="Varaljay V.A."/>
            <person name="Crookes-Goodson W.J."/>
        </authorList>
    </citation>
    <scope>NUCLEOTIDE SEQUENCE</scope>
    <source>
        <strain evidence="2">5307AH</strain>
    </source>
</reference>
<keyword evidence="3" id="KW-1185">Reference proteome</keyword>
<sequence length="361" mass="40061">MTSLAPTTWTQAFQKTVKPWLPSGVSNFVSRFTGGDSAAASSRSASKKHPSLSQSQRSQLDKYAWIGTTVACLPIDADGVTNVKGAWEKLRTHLNGVKDHLTPETQKVANRFVDQHPMNFLIRFGDIQESYRSLYKDTLELQTAIDEEVESVQNRPYASYLNPLTWGADRALENVQRELHHFTEVMSMTGQPALAQLAYDYIGRTARNIKQDRLNARTWGETIRDTVKSFLPFGQKGDELQDAATKARQALTQDNWLSATPLVEEYHHIASQASQANTKASRNSCSAPTTSRRQSSKGTKHAEPPVVSENPSDSSKGTGNSASAYKPSDCDALTNPQEWDLDRLNEFVTILKDETKLRGGV</sequence>
<name>A0AAD9CUM4_PAPLA</name>
<feature type="region of interest" description="Disordered" evidence="1">
    <location>
        <begin position="271"/>
        <end position="338"/>
    </location>
</feature>
<gene>
    <name evidence="2" type="ORF">DB88DRAFT_542632</name>
</gene>
<protein>
    <submittedName>
        <fullName evidence="2">Uncharacterized protein</fullName>
    </submittedName>
</protein>
<dbReference type="Proteomes" id="UP001182556">
    <property type="component" value="Unassembled WGS sequence"/>
</dbReference>
<evidence type="ECO:0000256" key="1">
    <source>
        <dbReference type="SAM" id="MobiDB-lite"/>
    </source>
</evidence>
<evidence type="ECO:0000313" key="2">
    <source>
        <dbReference type="EMBL" id="KAK1921830.1"/>
    </source>
</evidence>
<dbReference type="EMBL" id="JAODAN010000010">
    <property type="protein sequence ID" value="KAK1921830.1"/>
    <property type="molecule type" value="Genomic_DNA"/>
</dbReference>
<organism evidence="2 3">
    <name type="scientific">Papiliotrema laurentii</name>
    <name type="common">Cryptococcus laurentii</name>
    <dbReference type="NCBI Taxonomy" id="5418"/>
    <lineage>
        <taxon>Eukaryota</taxon>
        <taxon>Fungi</taxon>
        <taxon>Dikarya</taxon>
        <taxon>Basidiomycota</taxon>
        <taxon>Agaricomycotina</taxon>
        <taxon>Tremellomycetes</taxon>
        <taxon>Tremellales</taxon>
        <taxon>Rhynchogastremaceae</taxon>
        <taxon>Papiliotrema</taxon>
    </lineage>
</organism>
<comment type="caution">
    <text evidence="2">The sequence shown here is derived from an EMBL/GenBank/DDBJ whole genome shotgun (WGS) entry which is preliminary data.</text>
</comment>
<evidence type="ECO:0000313" key="3">
    <source>
        <dbReference type="Proteomes" id="UP001182556"/>
    </source>
</evidence>
<dbReference type="AlphaFoldDB" id="A0AAD9CUM4"/>
<proteinExistence type="predicted"/>
<accession>A0AAD9CUM4</accession>